<evidence type="ECO:0000259" key="2">
    <source>
        <dbReference type="Pfam" id="PF03378"/>
    </source>
</evidence>
<protein>
    <submittedName>
        <fullName evidence="4">Importin-alpha export receptor</fullName>
    </submittedName>
</protein>
<keyword evidence="5" id="KW-1185">Reference proteome</keyword>
<dbReference type="Gene3D" id="1.25.10.10">
    <property type="entry name" value="Leucine-rich Repeat Variant"/>
    <property type="match status" value="2"/>
</dbReference>
<evidence type="ECO:0000313" key="5">
    <source>
        <dbReference type="Proteomes" id="UP001383192"/>
    </source>
</evidence>
<dbReference type="InterPro" id="IPR011989">
    <property type="entry name" value="ARM-like"/>
</dbReference>
<name>A0AAW0B735_9AGAR</name>
<organism evidence="4 5">
    <name type="scientific">Paramarasmius palmivorus</name>
    <dbReference type="NCBI Taxonomy" id="297713"/>
    <lineage>
        <taxon>Eukaryota</taxon>
        <taxon>Fungi</taxon>
        <taxon>Dikarya</taxon>
        <taxon>Basidiomycota</taxon>
        <taxon>Agaricomycotina</taxon>
        <taxon>Agaricomycetes</taxon>
        <taxon>Agaricomycetidae</taxon>
        <taxon>Agaricales</taxon>
        <taxon>Marasmiineae</taxon>
        <taxon>Marasmiaceae</taxon>
        <taxon>Paramarasmius</taxon>
    </lineage>
</organism>
<dbReference type="InterPro" id="IPR005043">
    <property type="entry name" value="XPO2_C"/>
</dbReference>
<gene>
    <name evidence="4" type="primary">CSE1_9</name>
    <name evidence="4" type="ORF">VNI00_017501</name>
</gene>
<dbReference type="Pfam" id="PF08506">
    <property type="entry name" value="Cse1"/>
    <property type="match status" value="2"/>
</dbReference>
<dbReference type="Proteomes" id="UP001383192">
    <property type="component" value="Unassembled WGS sequence"/>
</dbReference>
<evidence type="ECO:0000313" key="4">
    <source>
        <dbReference type="EMBL" id="KAK7021098.1"/>
    </source>
</evidence>
<dbReference type="InterPro" id="IPR016024">
    <property type="entry name" value="ARM-type_fold"/>
</dbReference>
<dbReference type="GO" id="GO:0006611">
    <property type="term" value="P:protein export from nucleus"/>
    <property type="evidence" value="ECO:0007669"/>
    <property type="project" value="TreeGrafter"/>
</dbReference>
<proteinExistence type="predicted"/>
<sequence>MDPDACSWHPWHPDELRNSHPSGPTPLPSQLKRGTLEVVELFVKLYTEKLLESNAVPAFLQGVRSLVGSNRLTNKTGQSSSTIAACTSNAPTFGPSDKGIRAQVAESVALIAELDFPSKWPDLIDQLVGSLQTSESNTILGVLHTAHSIFRQWRAHVRSDQLFTEINLVNSKFMNPFLDLFRRTATSLLKNTPPTPEKSIQTQCMILLDIPPAIEDTHKEFFAGESGWFPMLMAWDPNDLRNNDPDEPTPSLRSAQVTTLSYSLRQKLFLPWLKASSFRMAIEDDPLEFIRLDLSIGGAGAGGAGVSNEDVTRRQAAADVVKALVGTGGGEGEKITISIVGNWIERGLTEYVQSGKSTDGEGWKAKDSAIYLPTALASRGATAQHGVTATNALVDVVKFFSDYVYEDLQARGNWMLSGSCTHSETNETDVHETANDLINALLSKTEAAGTPEKVAENNRLMKCVIMRVIVTARQSLSPNYQALLKRFILAQMLSLHNESTVPSEYEALLPFLLTPAVWAQKGNIPGFVKLLKAYLKRGASPMVSRGQLATFESLMIIKLFGPPGTTLKEAKSSSGTDDDAFVAMTAIDEEEPSAGYQAAYSRLVASESVDIDPVAYVGDSEKFLGEEMVRFSKQGGGRLRELLSQCNPHVQVAGPVIQSLAQAGYVI</sequence>
<reference evidence="4 5" key="1">
    <citation type="submission" date="2024-01" db="EMBL/GenBank/DDBJ databases">
        <title>A draft genome for a cacao thread blight-causing isolate of Paramarasmius palmivorus.</title>
        <authorList>
            <person name="Baruah I.K."/>
            <person name="Bukari Y."/>
            <person name="Amoako-Attah I."/>
            <person name="Meinhardt L.W."/>
            <person name="Bailey B.A."/>
            <person name="Cohen S.P."/>
        </authorList>
    </citation>
    <scope>NUCLEOTIDE SEQUENCE [LARGE SCALE GENOMIC DNA]</scope>
    <source>
        <strain evidence="4 5">GH-12</strain>
    </source>
</reference>
<accession>A0AAW0B735</accession>
<dbReference type="GO" id="GO:0005049">
    <property type="term" value="F:nuclear export signal receptor activity"/>
    <property type="evidence" value="ECO:0007669"/>
    <property type="project" value="TreeGrafter"/>
</dbReference>
<dbReference type="EMBL" id="JAYKXP010000175">
    <property type="protein sequence ID" value="KAK7021098.1"/>
    <property type="molecule type" value="Genomic_DNA"/>
</dbReference>
<feature type="domain" description="Exportin-2 C-terminal" evidence="2">
    <location>
        <begin position="576"/>
        <end position="645"/>
    </location>
</feature>
<feature type="domain" description="Exportin-2 C-terminal" evidence="2">
    <location>
        <begin position="488"/>
        <end position="550"/>
    </location>
</feature>
<dbReference type="AlphaFoldDB" id="A0AAW0B735"/>
<dbReference type="InterPro" id="IPR013713">
    <property type="entry name" value="XPO2_central"/>
</dbReference>
<dbReference type="GO" id="GO:0006606">
    <property type="term" value="P:protein import into nucleus"/>
    <property type="evidence" value="ECO:0007669"/>
    <property type="project" value="TreeGrafter"/>
</dbReference>
<evidence type="ECO:0000259" key="3">
    <source>
        <dbReference type="Pfam" id="PF08506"/>
    </source>
</evidence>
<dbReference type="GO" id="GO:0005829">
    <property type="term" value="C:cytosol"/>
    <property type="evidence" value="ECO:0007669"/>
    <property type="project" value="TreeGrafter"/>
</dbReference>
<feature type="domain" description="Exportin-2 central" evidence="3">
    <location>
        <begin position="149"/>
        <end position="191"/>
    </location>
</feature>
<comment type="caution">
    <text evidence="4">The sequence shown here is derived from an EMBL/GenBank/DDBJ whole genome shotgun (WGS) entry which is preliminary data.</text>
</comment>
<dbReference type="GO" id="GO:0031267">
    <property type="term" value="F:small GTPase binding"/>
    <property type="evidence" value="ECO:0007669"/>
    <property type="project" value="InterPro"/>
</dbReference>
<feature type="domain" description="Exportin-2 central" evidence="3">
    <location>
        <begin position="282"/>
        <end position="411"/>
    </location>
</feature>
<evidence type="ECO:0000256" key="1">
    <source>
        <dbReference type="SAM" id="MobiDB-lite"/>
    </source>
</evidence>
<dbReference type="SUPFAM" id="SSF48371">
    <property type="entry name" value="ARM repeat"/>
    <property type="match status" value="1"/>
</dbReference>
<dbReference type="GO" id="GO:0005635">
    <property type="term" value="C:nuclear envelope"/>
    <property type="evidence" value="ECO:0007669"/>
    <property type="project" value="TreeGrafter"/>
</dbReference>
<keyword evidence="4" id="KW-0675">Receptor</keyword>
<dbReference type="PANTHER" id="PTHR10997">
    <property type="entry name" value="IMPORTIN-7, 8, 11"/>
    <property type="match status" value="1"/>
</dbReference>
<dbReference type="Pfam" id="PF03378">
    <property type="entry name" value="CAS_CSE1"/>
    <property type="match status" value="2"/>
</dbReference>
<feature type="region of interest" description="Disordered" evidence="1">
    <location>
        <begin position="1"/>
        <end position="30"/>
    </location>
</feature>
<dbReference type="PANTHER" id="PTHR10997:SF8">
    <property type="entry name" value="EXPORTIN-2"/>
    <property type="match status" value="1"/>
</dbReference>